<dbReference type="Proteomes" id="UP000838412">
    <property type="component" value="Chromosome 9"/>
</dbReference>
<reference evidence="2" key="1">
    <citation type="submission" date="2022-01" db="EMBL/GenBank/DDBJ databases">
        <authorList>
            <person name="Braso-Vives M."/>
        </authorList>
    </citation>
    <scope>NUCLEOTIDE SEQUENCE</scope>
</reference>
<protein>
    <submittedName>
        <fullName evidence="2">Hypp5382 protein</fullName>
    </submittedName>
</protein>
<organism evidence="2 3">
    <name type="scientific">Branchiostoma lanceolatum</name>
    <name type="common">Common lancelet</name>
    <name type="synonym">Amphioxus lanceolatum</name>
    <dbReference type="NCBI Taxonomy" id="7740"/>
    <lineage>
        <taxon>Eukaryota</taxon>
        <taxon>Metazoa</taxon>
        <taxon>Chordata</taxon>
        <taxon>Cephalochordata</taxon>
        <taxon>Leptocardii</taxon>
        <taxon>Amphioxiformes</taxon>
        <taxon>Branchiostomatidae</taxon>
        <taxon>Branchiostoma</taxon>
    </lineage>
</organism>
<evidence type="ECO:0000313" key="2">
    <source>
        <dbReference type="EMBL" id="CAH1274683.1"/>
    </source>
</evidence>
<feature type="compositionally biased region" description="Basic and acidic residues" evidence="1">
    <location>
        <begin position="1"/>
        <end position="26"/>
    </location>
</feature>
<sequence length="93" mass="10318">MFERMRQDLSSMREEMAQLRGGKADSIKQGPVQLASRPPAAFDARRALGTLETLAITAKHQNHAKAGEYGAMFQTVRPLADQGFFNDLIIDLL</sequence>
<dbReference type="AlphaFoldDB" id="A0A8K0AEU5"/>
<evidence type="ECO:0000313" key="3">
    <source>
        <dbReference type="Proteomes" id="UP000838412"/>
    </source>
</evidence>
<name>A0A8K0AEU5_BRALA</name>
<accession>A0A8K0AEU5</accession>
<evidence type="ECO:0000256" key="1">
    <source>
        <dbReference type="SAM" id="MobiDB-lite"/>
    </source>
</evidence>
<keyword evidence="3" id="KW-1185">Reference proteome</keyword>
<dbReference type="EMBL" id="OV696694">
    <property type="protein sequence ID" value="CAH1274683.1"/>
    <property type="molecule type" value="Genomic_DNA"/>
</dbReference>
<dbReference type="OrthoDB" id="10068651at2759"/>
<proteinExistence type="predicted"/>
<gene>
    <name evidence="2" type="primary">Hypp5382</name>
    <name evidence="2" type="ORF">BLAG_LOCUS25625</name>
</gene>
<feature type="region of interest" description="Disordered" evidence="1">
    <location>
        <begin position="1"/>
        <end position="36"/>
    </location>
</feature>